<protein>
    <recommendedName>
        <fullName evidence="3">Bacterial type II secretion system protein E domain-containing protein</fullName>
    </recommendedName>
</protein>
<dbReference type="SUPFAM" id="SSF160246">
    <property type="entry name" value="EspE N-terminal domain-like"/>
    <property type="match status" value="1"/>
</dbReference>
<dbReference type="PANTHER" id="PTHR30258:SF1">
    <property type="entry name" value="PROTEIN TRANSPORT PROTEIN HOFB HOMOLOG"/>
    <property type="match status" value="1"/>
</dbReference>
<feature type="domain" description="Bacterial type II secretion system protein E" evidence="3">
    <location>
        <begin position="412"/>
        <end position="426"/>
    </location>
</feature>
<accession>A0A644V7A0</accession>
<dbReference type="PROSITE" id="PS00662">
    <property type="entry name" value="T2SP_E"/>
    <property type="match status" value="1"/>
</dbReference>
<dbReference type="InterPro" id="IPR003593">
    <property type="entry name" value="AAA+_ATPase"/>
</dbReference>
<evidence type="ECO:0000256" key="2">
    <source>
        <dbReference type="ARBA" id="ARBA00022840"/>
    </source>
</evidence>
<dbReference type="GO" id="GO:0016887">
    <property type="term" value="F:ATP hydrolysis activity"/>
    <property type="evidence" value="ECO:0007669"/>
    <property type="project" value="TreeGrafter"/>
</dbReference>
<dbReference type="PANTHER" id="PTHR30258">
    <property type="entry name" value="TYPE II SECRETION SYSTEM PROTEIN GSPE-RELATED"/>
    <property type="match status" value="1"/>
</dbReference>
<gene>
    <name evidence="4" type="ORF">SDC9_33226</name>
</gene>
<dbReference type="InterPro" id="IPR001482">
    <property type="entry name" value="T2SS/T4SS_dom"/>
</dbReference>
<evidence type="ECO:0000313" key="4">
    <source>
        <dbReference type="EMBL" id="MPL87229.1"/>
    </source>
</evidence>
<proteinExistence type="predicted"/>
<comment type="caution">
    <text evidence="4">The sequence shown here is derived from an EMBL/GenBank/DDBJ whole genome shotgun (WGS) entry which is preliminary data.</text>
</comment>
<evidence type="ECO:0000259" key="3">
    <source>
        <dbReference type="PROSITE" id="PS00662"/>
    </source>
</evidence>
<dbReference type="AlphaFoldDB" id="A0A644V7A0"/>
<reference evidence="4" key="1">
    <citation type="submission" date="2019-08" db="EMBL/GenBank/DDBJ databases">
        <authorList>
            <person name="Kucharzyk K."/>
            <person name="Murdoch R.W."/>
            <person name="Higgins S."/>
            <person name="Loffler F."/>
        </authorList>
    </citation>
    <scope>NUCLEOTIDE SEQUENCE</scope>
</reference>
<dbReference type="GO" id="GO:0005886">
    <property type="term" value="C:plasma membrane"/>
    <property type="evidence" value="ECO:0007669"/>
    <property type="project" value="TreeGrafter"/>
</dbReference>
<dbReference type="Gene3D" id="3.40.50.300">
    <property type="entry name" value="P-loop containing nucleotide triphosphate hydrolases"/>
    <property type="match status" value="1"/>
</dbReference>
<name>A0A644V7A0_9ZZZZ</name>
<organism evidence="4">
    <name type="scientific">bioreactor metagenome</name>
    <dbReference type="NCBI Taxonomy" id="1076179"/>
    <lineage>
        <taxon>unclassified sequences</taxon>
        <taxon>metagenomes</taxon>
        <taxon>ecological metagenomes</taxon>
    </lineage>
</organism>
<dbReference type="GO" id="GO:0005524">
    <property type="term" value="F:ATP binding"/>
    <property type="evidence" value="ECO:0007669"/>
    <property type="project" value="UniProtKB-KW"/>
</dbReference>
<keyword evidence="1" id="KW-0547">Nucleotide-binding</keyword>
<dbReference type="InterPro" id="IPR037257">
    <property type="entry name" value="T2SS_E_N_sf"/>
</dbReference>
<evidence type="ECO:0000256" key="1">
    <source>
        <dbReference type="ARBA" id="ARBA00022741"/>
    </source>
</evidence>
<dbReference type="EMBL" id="VSSQ01000235">
    <property type="protein sequence ID" value="MPL87229.1"/>
    <property type="molecule type" value="Genomic_DNA"/>
</dbReference>
<dbReference type="Pfam" id="PF00437">
    <property type="entry name" value="T2SSE"/>
    <property type="match status" value="1"/>
</dbReference>
<sequence>MILLNLLVSQNVISELEARAIEEEMKSSASPLDEILSEHNVPEAAVLTARNALYGIPVYNGSRDLADKELYTLFDKDKSERYLAVPLGLRMLDEGTDKKVIERYEEAKQEKDFIKHKTIADEVLIGVVDPERKNVLDALQFILTSAGVAYKIYLISLGEFKRRFVGYSPDGGEIVPQYARKRGDNSDIREDIIDITDEDDTLLESLVDSIPMMKMVNIILKNSIMSLASDIHIENVGDRVRIRTRVDGVLATKFNIPISRHSAIVARIKILCALKLDEKRKPQDGRFSVRYDGHKIDFRVSTFPSYYGEKVVLRILDSYRGVKKIEDIGFSKDHLIKIRRALSKPYGIVLISGPTGSGKTTTLYSMLNEVDREKRNVVSLEDPIEYNIPSMSQSQIFPEIGYTFANGLRSILRQDPDVIMVGEIRDAETAQLAIQAALTGHLVFSTIHTNNAIGVITRLLDMGVDPYLIAPTLNLAIAQRLVRKIDKDAGEELTDPGVRALIDNKFKDLPEEFKKKLPLEGHPYNAVPTSTNPSGLKGRAPAFEMLEVDHEIENLILAKRSEDDIRDAARKKGFIDMKEDAIIKSLEGLVPFTEVEGL</sequence>
<keyword evidence="2" id="KW-0067">ATP-binding</keyword>
<dbReference type="CDD" id="cd01129">
    <property type="entry name" value="PulE-GspE-like"/>
    <property type="match status" value="1"/>
</dbReference>
<dbReference type="SUPFAM" id="SSF52540">
    <property type="entry name" value="P-loop containing nucleoside triphosphate hydrolases"/>
    <property type="match status" value="1"/>
</dbReference>
<dbReference type="Gene3D" id="3.30.450.90">
    <property type="match status" value="1"/>
</dbReference>
<dbReference type="InterPro" id="IPR027417">
    <property type="entry name" value="P-loop_NTPase"/>
</dbReference>
<dbReference type="SMART" id="SM00382">
    <property type="entry name" value="AAA"/>
    <property type="match status" value="1"/>
</dbReference>